<organism evidence="7 8">
    <name type="scientific">Cinchona calisaya</name>
    <dbReference type="NCBI Taxonomy" id="153742"/>
    <lineage>
        <taxon>Eukaryota</taxon>
        <taxon>Viridiplantae</taxon>
        <taxon>Streptophyta</taxon>
        <taxon>Embryophyta</taxon>
        <taxon>Tracheophyta</taxon>
        <taxon>Spermatophyta</taxon>
        <taxon>Magnoliopsida</taxon>
        <taxon>eudicotyledons</taxon>
        <taxon>Gunneridae</taxon>
        <taxon>Pentapetalae</taxon>
        <taxon>asterids</taxon>
        <taxon>lamiids</taxon>
        <taxon>Gentianales</taxon>
        <taxon>Rubiaceae</taxon>
        <taxon>Cinchonoideae</taxon>
        <taxon>Cinchoneae</taxon>
        <taxon>Cinchona</taxon>
    </lineage>
</organism>
<dbReference type="GO" id="GO:0008270">
    <property type="term" value="F:zinc ion binding"/>
    <property type="evidence" value="ECO:0007669"/>
    <property type="project" value="UniProtKB-KW"/>
</dbReference>
<feature type="region of interest" description="Disordered" evidence="5">
    <location>
        <begin position="222"/>
        <end position="247"/>
    </location>
</feature>
<feature type="compositionally biased region" description="Basic residues" evidence="5">
    <location>
        <begin position="161"/>
        <end position="172"/>
    </location>
</feature>
<dbReference type="Proteomes" id="UP001630127">
    <property type="component" value="Unassembled WGS sequence"/>
</dbReference>
<accession>A0ABD3B3Z9</accession>
<keyword evidence="8" id="KW-1185">Reference proteome</keyword>
<dbReference type="SMART" id="SM00575">
    <property type="entry name" value="ZnF_PMZ"/>
    <property type="match status" value="1"/>
</dbReference>
<evidence type="ECO:0000256" key="3">
    <source>
        <dbReference type="ARBA" id="ARBA00022833"/>
    </source>
</evidence>
<dbReference type="EMBL" id="JBJUIK010000001">
    <property type="protein sequence ID" value="KAL3538277.1"/>
    <property type="molecule type" value="Genomic_DNA"/>
</dbReference>
<keyword evidence="1" id="KW-0479">Metal-binding</keyword>
<feature type="compositionally biased region" description="Polar residues" evidence="5">
    <location>
        <begin position="224"/>
        <end position="241"/>
    </location>
</feature>
<gene>
    <name evidence="7" type="ORF">ACH5RR_001643</name>
</gene>
<dbReference type="InterPro" id="IPR007527">
    <property type="entry name" value="Znf_SWIM"/>
</dbReference>
<evidence type="ECO:0000313" key="8">
    <source>
        <dbReference type="Proteomes" id="UP001630127"/>
    </source>
</evidence>
<evidence type="ECO:0000259" key="6">
    <source>
        <dbReference type="PROSITE" id="PS50966"/>
    </source>
</evidence>
<dbReference type="AlphaFoldDB" id="A0ABD3B3Z9"/>
<dbReference type="PROSITE" id="PS50966">
    <property type="entry name" value="ZF_SWIM"/>
    <property type="match status" value="1"/>
</dbReference>
<feature type="domain" description="SWIM-type" evidence="6">
    <location>
        <begin position="80"/>
        <end position="112"/>
    </location>
</feature>
<protein>
    <recommendedName>
        <fullName evidence="6">SWIM-type domain-containing protein</fullName>
    </recommendedName>
</protein>
<feature type="region of interest" description="Disordered" evidence="5">
    <location>
        <begin position="157"/>
        <end position="186"/>
    </location>
</feature>
<keyword evidence="3" id="KW-0862">Zinc</keyword>
<keyword evidence="2 4" id="KW-0863">Zinc-finger</keyword>
<dbReference type="PANTHER" id="PTHR31973:SF187">
    <property type="entry name" value="MUTATOR TRANSPOSASE MUDRA PROTEIN"/>
    <property type="match status" value="1"/>
</dbReference>
<dbReference type="PANTHER" id="PTHR31973">
    <property type="entry name" value="POLYPROTEIN, PUTATIVE-RELATED"/>
    <property type="match status" value="1"/>
</dbReference>
<evidence type="ECO:0000256" key="1">
    <source>
        <dbReference type="ARBA" id="ARBA00022723"/>
    </source>
</evidence>
<evidence type="ECO:0000256" key="5">
    <source>
        <dbReference type="SAM" id="MobiDB-lite"/>
    </source>
</evidence>
<evidence type="ECO:0000256" key="2">
    <source>
        <dbReference type="ARBA" id="ARBA00022771"/>
    </source>
</evidence>
<evidence type="ECO:0000313" key="7">
    <source>
        <dbReference type="EMBL" id="KAL3538277.1"/>
    </source>
</evidence>
<reference evidence="7 8" key="1">
    <citation type="submission" date="2024-11" db="EMBL/GenBank/DDBJ databases">
        <title>A near-complete genome assembly of Cinchona calisaya.</title>
        <authorList>
            <person name="Lian D.C."/>
            <person name="Zhao X.W."/>
            <person name="Wei L."/>
        </authorList>
    </citation>
    <scope>NUCLEOTIDE SEQUENCE [LARGE SCALE GENOMIC DNA]</scope>
    <source>
        <tissue evidence="7">Nenye</tissue>
    </source>
</reference>
<name>A0ABD3B3Z9_9GENT</name>
<dbReference type="InterPro" id="IPR006564">
    <property type="entry name" value="Znf_PMZ"/>
</dbReference>
<evidence type="ECO:0000256" key="4">
    <source>
        <dbReference type="PROSITE-ProRule" id="PRU00325"/>
    </source>
</evidence>
<sequence>MYANFKLKFKEKQLRDIIWAATKSYVPDRFEAHMREMQAISPDAHAWLRAIPRNLWARYTFFPRSKAGNGVWEVTEPRKTYVALNGNSCSCNEWNLTRIACVHTTTAIVNDNKETSDFVHDLYTVNAYKMTYQHVIFAIPYDSGWVDTKSDLVGPLQIKKAPGRPKKLRRKRPNEEGATSNNRVSKKSIPMHCNHCIHTDHNVTGCKNIGCLYVRKRKHVQEQGAESSNSQDIDIGSNPNIGSLDGD</sequence>
<comment type="caution">
    <text evidence="7">The sequence shown here is derived from an EMBL/GenBank/DDBJ whole genome shotgun (WGS) entry which is preliminary data.</text>
</comment>
<proteinExistence type="predicted"/>